<comment type="function">
    <text evidence="18">Catalyzes the epimerization of the S- and R-forms of NAD(P)HX, a damaged form of NAD(P)H that is a result of enzymatic or heat-dependent hydration. This is a prerequisite for the S-specific NAD(P)H-hydrate dehydratase to allow the repair of both epimers of NAD(P)HX.</text>
</comment>
<dbReference type="HAMAP" id="MF_01966">
    <property type="entry name" value="NADHX_epimerase"/>
    <property type="match status" value="1"/>
</dbReference>
<comment type="similarity">
    <text evidence="17">Belongs to the NnrD/CARKD family.</text>
</comment>
<dbReference type="GO" id="GO:0005524">
    <property type="term" value="F:ATP binding"/>
    <property type="evidence" value="ECO:0007669"/>
    <property type="project" value="UniProtKB-UniRule"/>
</dbReference>
<dbReference type="GO" id="GO:0052855">
    <property type="term" value="F:ADP-dependent NAD(P)H-hydrate dehydratase activity"/>
    <property type="evidence" value="ECO:0007669"/>
    <property type="project" value="UniProtKB-UniRule"/>
</dbReference>
<dbReference type="Gene3D" id="3.40.1190.20">
    <property type="match status" value="1"/>
</dbReference>
<protein>
    <recommendedName>
        <fullName evidence="19">Bifunctional NAD(P)H-hydrate repair enzyme</fullName>
    </recommendedName>
    <alternativeName>
        <fullName evidence="19">Nicotinamide nucleotide repair protein</fullName>
    </alternativeName>
    <domain>
        <recommendedName>
            <fullName evidence="19">ADP-dependent (S)-NAD(P)H-hydrate dehydratase</fullName>
            <ecNumber evidence="19">4.2.1.136</ecNumber>
        </recommendedName>
        <alternativeName>
            <fullName evidence="19">ADP-dependent NAD(P)HX dehydratase</fullName>
        </alternativeName>
    </domain>
    <domain>
        <recommendedName>
            <fullName evidence="19">NAD(P)H-hydrate epimerase</fullName>
            <ecNumber evidence="19">5.1.99.6</ecNumber>
        </recommendedName>
    </domain>
</protein>
<dbReference type="PATRIC" id="fig|857265.3.peg.985"/>
<comment type="subunit">
    <text evidence="17">Homotetramer.</text>
</comment>
<evidence type="ECO:0000259" key="20">
    <source>
        <dbReference type="PROSITE" id="PS51383"/>
    </source>
</evidence>
<keyword evidence="7 17" id="KW-0067">ATP-binding</keyword>
<evidence type="ECO:0000313" key="22">
    <source>
        <dbReference type="EMBL" id="KPC53940.1"/>
    </source>
</evidence>
<sequence>MTHPLYLRAELQKIESQQLAQGLPLMERAGTAAARWIGGHYPRSSVITVLVGPGNNGGDGYVCARHLYIAGFTVHVWPVLHVGDLAADASQARRLWLELGPERIAGLPSDTTLVIDAVFGIGLNRPVPEDVATTFRQINDAGLNVVALDIPSGLDADSGQIHGCVLSANHTLTFIGDKPGLHTAHGQDAAGEVVLFELDLPAAAYPAAPNTLYETTRLPAQLRRHQESNKGTFGTVGVIGGAAGMAGAAILAGRAALRLGAGKVRIGMLAAATAYDPLMPELMLADAALAIKQPHDVWLVGPGLGRDDTAIDVLTTLLSRSEPLVLDADALNLLATHSALFAQCKARQGDTVITPHPAEAARLLNKETSAVQAQRLDAVRELAFRLNAVALIKGSGTVVSDGLQISINQSGNAALASAGQGDVLGGMIAALLAQGMSALEATQFGVYLHGAAADQWLQSNAAGIGLGASETVEHARTVLNRLK</sequence>
<feature type="binding site" evidence="17">
    <location>
        <begin position="393"/>
        <end position="397"/>
    </location>
    <ligand>
        <name>AMP</name>
        <dbReference type="ChEBI" id="CHEBI:456215"/>
    </ligand>
</feature>
<evidence type="ECO:0000259" key="21">
    <source>
        <dbReference type="PROSITE" id="PS51385"/>
    </source>
</evidence>
<keyword evidence="13" id="KW-0511">Multifunctional enzyme</keyword>
<keyword evidence="8 17" id="KW-0521">NADP</keyword>
<dbReference type="PANTHER" id="PTHR12592:SF0">
    <property type="entry name" value="ATP-DEPENDENT (S)-NAD(P)H-HYDRATE DEHYDRATASE"/>
    <property type="match status" value="1"/>
</dbReference>
<evidence type="ECO:0000256" key="15">
    <source>
        <dbReference type="ARBA" id="ARBA00048238"/>
    </source>
</evidence>
<dbReference type="GO" id="GO:0046496">
    <property type="term" value="P:nicotinamide nucleotide metabolic process"/>
    <property type="evidence" value="ECO:0007669"/>
    <property type="project" value="UniProtKB-UniRule"/>
</dbReference>
<reference evidence="22 23" key="1">
    <citation type="submission" date="2015-07" db="EMBL/GenBank/DDBJ databases">
        <title>Draft genome sequence of the Amantichitinum ursilacus IGB-41, a new chitin-degrading bacterium.</title>
        <authorList>
            <person name="Kirstahler P."/>
            <person name="Guenther M."/>
            <person name="Grumaz C."/>
            <person name="Rupp S."/>
            <person name="Zibek S."/>
            <person name="Sohn K."/>
        </authorList>
    </citation>
    <scope>NUCLEOTIDE SEQUENCE [LARGE SCALE GENOMIC DNA]</scope>
    <source>
        <strain evidence="22 23">IGB-41</strain>
    </source>
</reference>
<dbReference type="PROSITE" id="PS01049">
    <property type="entry name" value="YJEF_C_1"/>
    <property type="match status" value="1"/>
</dbReference>
<dbReference type="EMBL" id="LAQT01000003">
    <property type="protein sequence ID" value="KPC53940.1"/>
    <property type="molecule type" value="Genomic_DNA"/>
</dbReference>
<dbReference type="InterPro" id="IPR017953">
    <property type="entry name" value="Carbohydrate_kinase_pred_CS"/>
</dbReference>
<dbReference type="PROSITE" id="PS51383">
    <property type="entry name" value="YJEF_C_3"/>
    <property type="match status" value="1"/>
</dbReference>
<feature type="binding site" evidence="17">
    <location>
        <position position="356"/>
    </location>
    <ligand>
        <name>(6S)-NADPHX</name>
        <dbReference type="ChEBI" id="CHEBI:64076"/>
    </ligand>
</feature>
<dbReference type="InterPro" id="IPR030677">
    <property type="entry name" value="Nnr"/>
</dbReference>
<comment type="catalytic activity">
    <reaction evidence="16 17 19">
        <text>(6S)-NADPHX + ADP = AMP + phosphate + NADPH + H(+)</text>
        <dbReference type="Rhea" id="RHEA:32235"/>
        <dbReference type="ChEBI" id="CHEBI:15378"/>
        <dbReference type="ChEBI" id="CHEBI:43474"/>
        <dbReference type="ChEBI" id="CHEBI:57783"/>
        <dbReference type="ChEBI" id="CHEBI:64076"/>
        <dbReference type="ChEBI" id="CHEBI:456215"/>
        <dbReference type="ChEBI" id="CHEBI:456216"/>
        <dbReference type="EC" id="4.2.1.136"/>
    </reaction>
</comment>
<dbReference type="PANTHER" id="PTHR12592">
    <property type="entry name" value="ATP-DEPENDENT (S)-NAD(P)H-HYDRATE DEHYDRATASE FAMILY MEMBER"/>
    <property type="match status" value="1"/>
</dbReference>
<evidence type="ECO:0000256" key="6">
    <source>
        <dbReference type="ARBA" id="ARBA00022741"/>
    </source>
</evidence>
<dbReference type="Pfam" id="PF01256">
    <property type="entry name" value="Carb_kinase"/>
    <property type="match status" value="1"/>
</dbReference>
<dbReference type="InterPro" id="IPR029056">
    <property type="entry name" value="Ribokinase-like"/>
</dbReference>
<evidence type="ECO:0000256" key="10">
    <source>
        <dbReference type="ARBA" id="ARBA00023027"/>
    </source>
</evidence>
<dbReference type="EC" id="4.2.1.136" evidence="19"/>
<feature type="binding site" evidence="18">
    <location>
        <position position="152"/>
    </location>
    <ligand>
        <name>K(+)</name>
        <dbReference type="ChEBI" id="CHEBI:29103"/>
    </ligand>
</feature>
<evidence type="ECO:0000313" key="23">
    <source>
        <dbReference type="Proteomes" id="UP000037939"/>
    </source>
</evidence>
<comment type="function">
    <text evidence="17">Catalyzes the dehydration of the S-form of NAD(P)HX at the expense of ADP, which is converted to AMP. Together with NAD(P)HX epimerase, which catalyzes the epimerization of the S- and R-forms, the enzyme allows the repair of both epimers of NAD(P)HX, a damaged form of NAD(P)H that is a result of enzymatic or heat-dependent hydration.</text>
</comment>
<dbReference type="NCBIfam" id="TIGR00197">
    <property type="entry name" value="yjeF_nterm"/>
    <property type="match status" value="1"/>
</dbReference>
<evidence type="ECO:0000256" key="3">
    <source>
        <dbReference type="ARBA" id="ARBA00006001"/>
    </source>
</evidence>
<keyword evidence="6 17" id="KW-0547">Nucleotide-binding</keyword>
<comment type="catalytic activity">
    <reaction evidence="2 18 19">
        <text>(6R)-NADPHX = (6S)-NADPHX</text>
        <dbReference type="Rhea" id="RHEA:32227"/>
        <dbReference type="ChEBI" id="CHEBI:64076"/>
        <dbReference type="ChEBI" id="CHEBI:64077"/>
        <dbReference type="EC" id="5.1.99.6"/>
    </reaction>
</comment>
<comment type="catalytic activity">
    <reaction evidence="1 18 19">
        <text>(6R)-NADHX = (6S)-NADHX</text>
        <dbReference type="Rhea" id="RHEA:32215"/>
        <dbReference type="ChEBI" id="CHEBI:64074"/>
        <dbReference type="ChEBI" id="CHEBI:64075"/>
        <dbReference type="EC" id="5.1.99.6"/>
    </reaction>
</comment>
<comment type="caution">
    <text evidence="18">Lacks conserved residue(s) required for the propagation of feature annotation.</text>
</comment>
<evidence type="ECO:0000256" key="9">
    <source>
        <dbReference type="ARBA" id="ARBA00022958"/>
    </source>
</evidence>
<feature type="binding site" evidence="17">
    <location>
        <position position="303"/>
    </location>
    <ligand>
        <name>(6S)-NADPHX</name>
        <dbReference type="ChEBI" id="CHEBI:64076"/>
    </ligand>
</feature>
<comment type="similarity">
    <text evidence="3 19">In the N-terminal section; belongs to the NnrE/AIBP family.</text>
</comment>
<dbReference type="PROSITE" id="PS51385">
    <property type="entry name" value="YJEF_N"/>
    <property type="match status" value="1"/>
</dbReference>
<dbReference type="GO" id="GO:0052856">
    <property type="term" value="F:NAD(P)HX epimerase activity"/>
    <property type="evidence" value="ECO:0007669"/>
    <property type="project" value="UniProtKB-UniRule"/>
</dbReference>
<dbReference type="SUPFAM" id="SSF53613">
    <property type="entry name" value="Ribokinase-like"/>
    <property type="match status" value="1"/>
</dbReference>
<comment type="similarity">
    <text evidence="18">Belongs to the NnrE/AIBP family.</text>
</comment>
<name>A0A0N1JT41_9NEIS</name>
<accession>A0A0N1JT41</accession>
<keyword evidence="9 18" id="KW-0630">Potassium</keyword>
<comment type="catalytic activity">
    <reaction evidence="15 17 19">
        <text>(6S)-NADHX + ADP = AMP + phosphate + NADH + H(+)</text>
        <dbReference type="Rhea" id="RHEA:32223"/>
        <dbReference type="ChEBI" id="CHEBI:15378"/>
        <dbReference type="ChEBI" id="CHEBI:43474"/>
        <dbReference type="ChEBI" id="CHEBI:57945"/>
        <dbReference type="ChEBI" id="CHEBI:64074"/>
        <dbReference type="ChEBI" id="CHEBI:456215"/>
        <dbReference type="ChEBI" id="CHEBI:456216"/>
        <dbReference type="EC" id="4.2.1.136"/>
    </reaction>
</comment>
<dbReference type="Proteomes" id="UP000037939">
    <property type="component" value="Unassembled WGS sequence"/>
</dbReference>
<feature type="binding site" evidence="18">
    <location>
        <begin position="120"/>
        <end position="126"/>
    </location>
    <ligand>
        <name>(6S)-NADPHX</name>
        <dbReference type="ChEBI" id="CHEBI:64076"/>
    </ligand>
</feature>
<dbReference type="NCBIfam" id="TIGR00196">
    <property type="entry name" value="yjeF_cterm"/>
    <property type="match status" value="1"/>
</dbReference>
<evidence type="ECO:0000256" key="5">
    <source>
        <dbReference type="ARBA" id="ARBA00022723"/>
    </source>
</evidence>
<evidence type="ECO:0000256" key="16">
    <source>
        <dbReference type="ARBA" id="ARBA00049209"/>
    </source>
</evidence>
<evidence type="ECO:0000256" key="11">
    <source>
        <dbReference type="ARBA" id="ARBA00023235"/>
    </source>
</evidence>
<gene>
    <name evidence="22" type="primary">nnr</name>
    <name evidence="17" type="synonym">nnrD</name>
    <name evidence="18" type="synonym">nnrE</name>
    <name evidence="22" type="ORF">WG78_04805</name>
</gene>
<dbReference type="Pfam" id="PF03853">
    <property type="entry name" value="YjeF_N"/>
    <property type="match status" value="1"/>
</dbReference>
<evidence type="ECO:0000256" key="4">
    <source>
        <dbReference type="ARBA" id="ARBA00009524"/>
    </source>
</evidence>
<dbReference type="HAMAP" id="MF_01965">
    <property type="entry name" value="NADHX_dehydratase"/>
    <property type="match status" value="1"/>
</dbReference>
<keyword evidence="11 18" id="KW-0413">Isomerase</keyword>
<dbReference type="CDD" id="cd01171">
    <property type="entry name" value="YXKO-related"/>
    <property type="match status" value="1"/>
</dbReference>
<keyword evidence="5 18" id="KW-0479">Metal-binding</keyword>
<feature type="binding site" evidence="18">
    <location>
        <begin position="55"/>
        <end position="59"/>
    </location>
    <ligand>
        <name>(6S)-NADPHX</name>
        <dbReference type="ChEBI" id="CHEBI:64076"/>
    </ligand>
</feature>
<dbReference type="SUPFAM" id="SSF64153">
    <property type="entry name" value="YjeF N-terminal domain-like"/>
    <property type="match status" value="1"/>
</dbReference>
<keyword evidence="10 17" id="KW-0520">NAD</keyword>
<evidence type="ECO:0000256" key="19">
    <source>
        <dbReference type="PIRNR" id="PIRNR017184"/>
    </source>
</evidence>
<evidence type="ECO:0000256" key="2">
    <source>
        <dbReference type="ARBA" id="ARBA00000909"/>
    </source>
</evidence>
<dbReference type="InterPro" id="IPR036652">
    <property type="entry name" value="YjeF_N_dom_sf"/>
</dbReference>
<proteinExistence type="inferred from homology"/>
<dbReference type="OrthoDB" id="9806925at2"/>
<dbReference type="InterPro" id="IPR000631">
    <property type="entry name" value="CARKD"/>
</dbReference>
<dbReference type="AlphaFoldDB" id="A0A0N1JT41"/>
<evidence type="ECO:0000256" key="17">
    <source>
        <dbReference type="HAMAP-Rule" id="MF_01965"/>
    </source>
</evidence>
<evidence type="ECO:0000256" key="7">
    <source>
        <dbReference type="ARBA" id="ARBA00022840"/>
    </source>
</evidence>
<dbReference type="PIRSF" id="PIRSF017184">
    <property type="entry name" value="Nnr"/>
    <property type="match status" value="1"/>
</dbReference>
<organism evidence="22 23">
    <name type="scientific">Amantichitinum ursilacus</name>
    <dbReference type="NCBI Taxonomy" id="857265"/>
    <lineage>
        <taxon>Bacteria</taxon>
        <taxon>Pseudomonadati</taxon>
        <taxon>Pseudomonadota</taxon>
        <taxon>Betaproteobacteria</taxon>
        <taxon>Neisseriales</taxon>
        <taxon>Chitinibacteraceae</taxon>
        <taxon>Amantichitinum</taxon>
    </lineage>
</organism>
<comment type="cofactor">
    <cofactor evidence="17">
        <name>Mg(2+)</name>
        <dbReference type="ChEBI" id="CHEBI:18420"/>
    </cofactor>
</comment>
<dbReference type="GO" id="GO:0046872">
    <property type="term" value="F:metal ion binding"/>
    <property type="evidence" value="ECO:0007669"/>
    <property type="project" value="UniProtKB-UniRule"/>
</dbReference>
<dbReference type="Gene3D" id="3.40.50.10260">
    <property type="entry name" value="YjeF N-terminal domain"/>
    <property type="match status" value="1"/>
</dbReference>
<evidence type="ECO:0000256" key="12">
    <source>
        <dbReference type="ARBA" id="ARBA00023239"/>
    </source>
</evidence>
<keyword evidence="23" id="KW-1185">Reference proteome</keyword>
<feature type="binding site" evidence="17">
    <location>
        <position position="422"/>
    </location>
    <ligand>
        <name>(6S)-NADPHX</name>
        <dbReference type="ChEBI" id="CHEBI:64076"/>
    </ligand>
</feature>
<feature type="binding site" evidence="18">
    <location>
        <position position="116"/>
    </location>
    <ligand>
        <name>K(+)</name>
        <dbReference type="ChEBI" id="CHEBI:29103"/>
    </ligand>
</feature>
<feature type="binding site" evidence="17">
    <location>
        <position position="421"/>
    </location>
    <ligand>
        <name>AMP</name>
        <dbReference type="ChEBI" id="CHEBI:456215"/>
    </ligand>
</feature>
<evidence type="ECO:0000256" key="13">
    <source>
        <dbReference type="ARBA" id="ARBA00023268"/>
    </source>
</evidence>
<feature type="domain" description="YjeF N-terminal" evidence="21">
    <location>
        <begin position="6"/>
        <end position="206"/>
    </location>
</feature>
<dbReference type="GO" id="GO:0110051">
    <property type="term" value="P:metabolite repair"/>
    <property type="evidence" value="ECO:0007669"/>
    <property type="project" value="TreeGrafter"/>
</dbReference>
<evidence type="ECO:0000256" key="14">
    <source>
        <dbReference type="ARBA" id="ARBA00025153"/>
    </source>
</evidence>
<comment type="function">
    <text evidence="14 19">Bifunctional enzyme that catalyzes the epimerization of the S- and R-forms of NAD(P)HX and the dehydration of the S-form of NAD(P)HX at the expense of ADP, which is converted to AMP. This allows the repair of both epimers of NAD(P)HX, a damaged form of NAD(P)H that is a result of enzymatic or heat-dependent hydration.</text>
</comment>
<comment type="similarity">
    <text evidence="4 19">In the C-terminal section; belongs to the NnrD/CARKD family.</text>
</comment>
<evidence type="ECO:0000256" key="8">
    <source>
        <dbReference type="ARBA" id="ARBA00022857"/>
    </source>
</evidence>
<evidence type="ECO:0000256" key="18">
    <source>
        <dbReference type="HAMAP-Rule" id="MF_01966"/>
    </source>
</evidence>
<feature type="domain" description="YjeF C-terminal" evidence="20">
    <location>
        <begin position="213"/>
        <end position="482"/>
    </location>
</feature>
<dbReference type="InterPro" id="IPR004443">
    <property type="entry name" value="YjeF_N_dom"/>
</dbReference>
<keyword evidence="12 17" id="KW-0456">Lyase</keyword>
<dbReference type="STRING" id="857265.WG78_04805"/>
<feature type="binding site" evidence="17">
    <location>
        <position position="248"/>
    </location>
    <ligand>
        <name>(6S)-NADPHX</name>
        <dbReference type="ChEBI" id="CHEBI:64076"/>
    </ligand>
</feature>
<feature type="binding site" evidence="18">
    <location>
        <position position="149"/>
    </location>
    <ligand>
        <name>(6S)-NADPHX</name>
        <dbReference type="ChEBI" id="CHEBI:64076"/>
    </ligand>
</feature>
<comment type="caution">
    <text evidence="22">The sequence shown here is derived from an EMBL/GenBank/DDBJ whole genome shotgun (WGS) entry which is preliminary data.</text>
</comment>
<dbReference type="EC" id="5.1.99.6" evidence="19"/>
<evidence type="ECO:0000256" key="1">
    <source>
        <dbReference type="ARBA" id="ARBA00000013"/>
    </source>
</evidence>
<dbReference type="RefSeq" id="WP_053936663.1">
    <property type="nucleotide sequence ID" value="NZ_LAQT01000003.1"/>
</dbReference>
<feature type="binding site" evidence="18">
    <location>
        <position position="56"/>
    </location>
    <ligand>
        <name>K(+)</name>
        <dbReference type="ChEBI" id="CHEBI:29103"/>
    </ligand>
</feature>
<comment type="cofactor">
    <cofactor evidence="18 19">
        <name>K(+)</name>
        <dbReference type="ChEBI" id="CHEBI:29103"/>
    </cofactor>
    <text evidence="18 19">Binds 1 potassium ion per subunit.</text>
</comment>